<feature type="chain" id="PRO_5015895535" evidence="1">
    <location>
        <begin position="20"/>
        <end position="217"/>
    </location>
</feature>
<dbReference type="AlphaFoldDB" id="A0A2V1DZF0"/>
<evidence type="ECO:0000313" key="3">
    <source>
        <dbReference type="Proteomes" id="UP000244855"/>
    </source>
</evidence>
<accession>A0A2V1DZF0</accession>
<dbReference type="Proteomes" id="UP000244855">
    <property type="component" value="Unassembled WGS sequence"/>
</dbReference>
<sequence>MMLTNTLALAGAFALSVTAAPVGQNTFKITPDQLTSIDVKTASCNGAPFPEECADATVAAPAISTSFEKYQIKSRGAQAALIALMVFESGSFKYNKNHFPAPGRPGQGTRNMQMADFNREYATQVLPSYTVASASVSKLVDLLNEDDALSFGSAAWFLKKKCPSSIEAGLESGSLTGWDAYLTQCIGTTHTTDRDVAWNAAKKALNVGQYGTLPSTV</sequence>
<protein>
    <submittedName>
        <fullName evidence="2">Uncharacterized protein</fullName>
    </submittedName>
</protein>
<keyword evidence="3" id="KW-1185">Reference proteome</keyword>
<dbReference type="STRING" id="97972.A0A2V1DZF0"/>
<organism evidence="2 3">
    <name type="scientific">Periconia macrospinosa</name>
    <dbReference type="NCBI Taxonomy" id="97972"/>
    <lineage>
        <taxon>Eukaryota</taxon>
        <taxon>Fungi</taxon>
        <taxon>Dikarya</taxon>
        <taxon>Ascomycota</taxon>
        <taxon>Pezizomycotina</taxon>
        <taxon>Dothideomycetes</taxon>
        <taxon>Pleosporomycetidae</taxon>
        <taxon>Pleosporales</taxon>
        <taxon>Massarineae</taxon>
        <taxon>Periconiaceae</taxon>
        <taxon>Periconia</taxon>
    </lineage>
</organism>
<evidence type="ECO:0000256" key="1">
    <source>
        <dbReference type="SAM" id="SignalP"/>
    </source>
</evidence>
<dbReference type="EMBL" id="KZ805328">
    <property type="protein sequence ID" value="PVI03713.1"/>
    <property type="molecule type" value="Genomic_DNA"/>
</dbReference>
<name>A0A2V1DZF0_9PLEO</name>
<evidence type="ECO:0000313" key="2">
    <source>
        <dbReference type="EMBL" id="PVI03713.1"/>
    </source>
</evidence>
<reference evidence="2 3" key="1">
    <citation type="journal article" date="2018" name="Sci. Rep.">
        <title>Comparative genomics provides insights into the lifestyle and reveals functional heterogeneity of dark septate endophytic fungi.</title>
        <authorList>
            <person name="Knapp D.G."/>
            <person name="Nemeth J.B."/>
            <person name="Barry K."/>
            <person name="Hainaut M."/>
            <person name="Henrissat B."/>
            <person name="Johnson J."/>
            <person name="Kuo A."/>
            <person name="Lim J.H.P."/>
            <person name="Lipzen A."/>
            <person name="Nolan M."/>
            <person name="Ohm R.A."/>
            <person name="Tamas L."/>
            <person name="Grigoriev I.V."/>
            <person name="Spatafora J.W."/>
            <person name="Nagy L.G."/>
            <person name="Kovacs G.M."/>
        </authorList>
    </citation>
    <scope>NUCLEOTIDE SEQUENCE [LARGE SCALE GENOMIC DNA]</scope>
    <source>
        <strain evidence="2 3">DSE2036</strain>
    </source>
</reference>
<feature type="signal peptide" evidence="1">
    <location>
        <begin position="1"/>
        <end position="19"/>
    </location>
</feature>
<keyword evidence="1" id="KW-0732">Signal</keyword>
<dbReference type="OrthoDB" id="2349272at2759"/>
<gene>
    <name evidence="2" type="ORF">DM02DRAFT_612010</name>
</gene>
<proteinExistence type="predicted"/>